<comment type="caution">
    <text evidence="2">Lacks conserved residue(s) required for the propagation of feature annotation.</text>
</comment>
<protein>
    <submittedName>
        <fullName evidence="6">Uncharacterized protein</fullName>
    </submittedName>
</protein>
<evidence type="ECO:0000256" key="1">
    <source>
        <dbReference type="ARBA" id="ARBA00023157"/>
    </source>
</evidence>
<name>A0A9P1IRE5_9PELO</name>
<dbReference type="Pfam" id="PF00431">
    <property type="entry name" value="CUB"/>
    <property type="match status" value="1"/>
</dbReference>
<evidence type="ECO:0000259" key="4">
    <source>
        <dbReference type="PROSITE" id="PS01180"/>
    </source>
</evidence>
<dbReference type="PROSITE" id="PS01180">
    <property type="entry name" value="CUB"/>
    <property type="match status" value="1"/>
</dbReference>
<dbReference type="InterPro" id="IPR001304">
    <property type="entry name" value="C-type_lectin-like"/>
</dbReference>
<evidence type="ECO:0000259" key="5">
    <source>
        <dbReference type="PROSITE" id="PS50041"/>
    </source>
</evidence>
<evidence type="ECO:0000256" key="2">
    <source>
        <dbReference type="PROSITE-ProRule" id="PRU00059"/>
    </source>
</evidence>
<accession>A0A9P1IRE5</accession>
<dbReference type="InterPro" id="IPR016186">
    <property type="entry name" value="C-type_lectin-like/link_sf"/>
</dbReference>
<feature type="chain" id="PRO_5040182881" evidence="3">
    <location>
        <begin position="20"/>
        <end position="513"/>
    </location>
</feature>
<dbReference type="CDD" id="cd00037">
    <property type="entry name" value="CLECT"/>
    <property type="match status" value="2"/>
</dbReference>
<dbReference type="PANTHER" id="PTHR22991:SF40">
    <property type="entry name" value="PROTEIN CBG13490"/>
    <property type="match status" value="1"/>
</dbReference>
<evidence type="ECO:0000313" key="7">
    <source>
        <dbReference type="Proteomes" id="UP001152747"/>
    </source>
</evidence>
<evidence type="ECO:0000313" key="6">
    <source>
        <dbReference type="EMBL" id="CAI5449925.1"/>
    </source>
</evidence>
<comment type="caution">
    <text evidence="6">The sequence shown here is derived from an EMBL/GenBank/DDBJ whole genome shotgun (WGS) entry which is preliminary data.</text>
</comment>
<dbReference type="OrthoDB" id="5820958at2759"/>
<dbReference type="CDD" id="cd00041">
    <property type="entry name" value="CUB"/>
    <property type="match status" value="1"/>
</dbReference>
<feature type="domain" description="C-type lectin" evidence="5">
    <location>
        <begin position="162"/>
        <end position="271"/>
    </location>
</feature>
<dbReference type="InterPro" id="IPR016187">
    <property type="entry name" value="CTDL_fold"/>
</dbReference>
<dbReference type="EMBL" id="CANHGI010000005">
    <property type="protein sequence ID" value="CAI5449925.1"/>
    <property type="molecule type" value="Genomic_DNA"/>
</dbReference>
<proteinExistence type="predicted"/>
<dbReference type="SMART" id="SM00042">
    <property type="entry name" value="CUB"/>
    <property type="match status" value="1"/>
</dbReference>
<evidence type="ECO:0000256" key="3">
    <source>
        <dbReference type="SAM" id="SignalP"/>
    </source>
</evidence>
<dbReference type="PROSITE" id="PS50041">
    <property type="entry name" value="C_TYPE_LECTIN_2"/>
    <property type="match status" value="2"/>
</dbReference>
<dbReference type="InterPro" id="IPR018378">
    <property type="entry name" value="C-type_lectin_CS"/>
</dbReference>
<dbReference type="SUPFAM" id="SSF49854">
    <property type="entry name" value="Spermadhesin, CUB domain"/>
    <property type="match status" value="1"/>
</dbReference>
<feature type="domain" description="C-type lectin" evidence="5">
    <location>
        <begin position="29"/>
        <end position="141"/>
    </location>
</feature>
<dbReference type="SMART" id="SM00034">
    <property type="entry name" value="CLECT"/>
    <property type="match status" value="2"/>
</dbReference>
<organism evidence="6 7">
    <name type="scientific">Caenorhabditis angaria</name>
    <dbReference type="NCBI Taxonomy" id="860376"/>
    <lineage>
        <taxon>Eukaryota</taxon>
        <taxon>Metazoa</taxon>
        <taxon>Ecdysozoa</taxon>
        <taxon>Nematoda</taxon>
        <taxon>Chromadorea</taxon>
        <taxon>Rhabditida</taxon>
        <taxon>Rhabditina</taxon>
        <taxon>Rhabditomorpha</taxon>
        <taxon>Rhabditoidea</taxon>
        <taxon>Rhabditidae</taxon>
        <taxon>Peloderinae</taxon>
        <taxon>Caenorhabditis</taxon>
    </lineage>
</organism>
<sequence length="513" mass="58091">MCKILVLLLFSFCFFVTNAIVCREGYTLVNNKCIAFLPPYHNSGYYTSYDQCNDLGGNAVSIRTAIDNTAIAKLAINKGYLDKIWIGLECWEDNNPDDCIWADQQGNASRYNNFQPGNPQIDNGKCVYMIPSTGKWVSEDCFSSSITIACETDIIGACTHKFGDYCYHPIIGRMNHDEALNICEQMCGGSLVSIHSPEENAYIHALFNDPSIYIGAKMSNSARNYWSDGTNWNYDNINFSNINDGQCYTMSRDDGKWNSRGCEEYLSSVCKWKASSECQATCTGPKYREETGLITLLTHQLSYIQYRGVPPCYYVLHVPNGSAAIWFDSIRLDSKSSIEVYSDTGNSTPIAVITSENEYSKGSITSSGEFIKLVFNQCKDNCDVTRLYWWTAHFGMNYGARCGEVLYTNGVITSQNYPNNYPNNYNCTYYIQNPSGTRPMQIHFDHFETEENHDFVNIYNQQSGVLYYSLSGNLYSNATYILDALCQSVRIEFTTDGRNTFSGWSASFNPWYY</sequence>
<dbReference type="Proteomes" id="UP001152747">
    <property type="component" value="Unassembled WGS sequence"/>
</dbReference>
<dbReference type="Gene3D" id="2.60.120.290">
    <property type="entry name" value="Spermadhesin, CUB domain"/>
    <property type="match status" value="1"/>
</dbReference>
<feature type="domain" description="CUB" evidence="4">
    <location>
        <begin position="401"/>
        <end position="511"/>
    </location>
</feature>
<feature type="signal peptide" evidence="3">
    <location>
        <begin position="1"/>
        <end position="19"/>
    </location>
</feature>
<dbReference type="InterPro" id="IPR035914">
    <property type="entry name" value="Sperma_CUB_dom_sf"/>
</dbReference>
<dbReference type="SUPFAM" id="SSF56436">
    <property type="entry name" value="C-type lectin-like"/>
    <property type="match status" value="2"/>
</dbReference>
<dbReference type="Pfam" id="PF00059">
    <property type="entry name" value="Lectin_C"/>
    <property type="match status" value="2"/>
</dbReference>
<dbReference type="InterPro" id="IPR000859">
    <property type="entry name" value="CUB_dom"/>
</dbReference>
<dbReference type="InterPro" id="IPR050976">
    <property type="entry name" value="Snaclec"/>
</dbReference>
<dbReference type="PROSITE" id="PS00615">
    <property type="entry name" value="C_TYPE_LECTIN_1"/>
    <property type="match status" value="1"/>
</dbReference>
<dbReference type="PANTHER" id="PTHR22991">
    <property type="entry name" value="PROTEIN CBG13490"/>
    <property type="match status" value="1"/>
</dbReference>
<keyword evidence="3" id="KW-0732">Signal</keyword>
<keyword evidence="1" id="KW-1015">Disulfide bond</keyword>
<gene>
    <name evidence="6" type="ORF">CAMP_LOCUS12562</name>
</gene>
<keyword evidence="7" id="KW-1185">Reference proteome</keyword>
<dbReference type="AlphaFoldDB" id="A0A9P1IRE5"/>
<dbReference type="Gene3D" id="3.10.100.10">
    <property type="entry name" value="Mannose-Binding Protein A, subunit A"/>
    <property type="match status" value="2"/>
</dbReference>
<reference evidence="6" key="1">
    <citation type="submission" date="2022-11" db="EMBL/GenBank/DDBJ databases">
        <authorList>
            <person name="Kikuchi T."/>
        </authorList>
    </citation>
    <scope>NUCLEOTIDE SEQUENCE</scope>
    <source>
        <strain evidence="6">PS1010</strain>
    </source>
</reference>